<dbReference type="Proteomes" id="UP001501758">
    <property type="component" value="Unassembled WGS sequence"/>
</dbReference>
<evidence type="ECO:0000256" key="1">
    <source>
        <dbReference type="ARBA" id="ARBA00000085"/>
    </source>
</evidence>
<evidence type="ECO:0000313" key="11">
    <source>
        <dbReference type="Proteomes" id="UP001501758"/>
    </source>
</evidence>
<keyword evidence="3 4" id="KW-0597">Phosphoprotein</keyword>
<keyword evidence="7" id="KW-1133">Transmembrane helix</keyword>
<evidence type="ECO:0000256" key="4">
    <source>
        <dbReference type="PROSITE-ProRule" id="PRU00169"/>
    </source>
</evidence>
<evidence type="ECO:0000256" key="6">
    <source>
        <dbReference type="SAM" id="Coils"/>
    </source>
</evidence>
<keyword evidence="10" id="KW-0067">ATP-binding</keyword>
<dbReference type="PROSITE" id="PS50110">
    <property type="entry name" value="RESPONSE_REGULATORY"/>
    <property type="match status" value="1"/>
</dbReference>
<dbReference type="InterPro" id="IPR001789">
    <property type="entry name" value="Sig_transdc_resp-reg_receiver"/>
</dbReference>
<dbReference type="EMBL" id="BAAAGE010000001">
    <property type="protein sequence ID" value="GAA0714595.1"/>
    <property type="molecule type" value="Genomic_DNA"/>
</dbReference>
<dbReference type="PROSITE" id="PS50109">
    <property type="entry name" value="HIS_KIN"/>
    <property type="match status" value="1"/>
</dbReference>
<dbReference type="PROSITE" id="PS50005">
    <property type="entry name" value="TPR"/>
    <property type="match status" value="1"/>
</dbReference>
<dbReference type="SUPFAM" id="SSF52172">
    <property type="entry name" value="CheY-like"/>
    <property type="match status" value="1"/>
</dbReference>
<feature type="domain" description="Response regulatory" evidence="9">
    <location>
        <begin position="613"/>
        <end position="727"/>
    </location>
</feature>
<comment type="caution">
    <text evidence="10">The sequence shown here is derived from an EMBL/GenBank/DDBJ whole genome shotgun (WGS) entry which is preliminary data.</text>
</comment>
<dbReference type="SUPFAM" id="SSF47384">
    <property type="entry name" value="Homodimeric domain of signal transducing histidine kinase"/>
    <property type="match status" value="1"/>
</dbReference>
<dbReference type="Pfam" id="PF02518">
    <property type="entry name" value="HATPase_c"/>
    <property type="match status" value="1"/>
</dbReference>
<dbReference type="InterPro" id="IPR019734">
    <property type="entry name" value="TPR_rpt"/>
</dbReference>
<dbReference type="InterPro" id="IPR005467">
    <property type="entry name" value="His_kinase_dom"/>
</dbReference>
<keyword evidence="7" id="KW-0472">Membrane</keyword>
<dbReference type="CDD" id="cd17546">
    <property type="entry name" value="REC_hyHK_CKI1_RcsC-like"/>
    <property type="match status" value="1"/>
</dbReference>
<keyword evidence="10" id="KW-0547">Nucleotide-binding</keyword>
<evidence type="ECO:0000313" key="10">
    <source>
        <dbReference type="EMBL" id="GAA0714595.1"/>
    </source>
</evidence>
<keyword evidence="11" id="KW-1185">Reference proteome</keyword>
<dbReference type="CDD" id="cd00082">
    <property type="entry name" value="HisKA"/>
    <property type="match status" value="1"/>
</dbReference>
<evidence type="ECO:0000256" key="2">
    <source>
        <dbReference type="ARBA" id="ARBA00012438"/>
    </source>
</evidence>
<feature type="repeat" description="TPR" evidence="5">
    <location>
        <begin position="195"/>
        <end position="228"/>
    </location>
</feature>
<dbReference type="PANTHER" id="PTHR45339:SF5">
    <property type="entry name" value="HISTIDINE KINASE"/>
    <property type="match status" value="1"/>
</dbReference>
<keyword evidence="6" id="KW-0175">Coiled coil</keyword>
<feature type="modified residue" description="4-aspartylphosphate" evidence="4">
    <location>
        <position position="662"/>
    </location>
</feature>
<dbReference type="PRINTS" id="PR00344">
    <property type="entry name" value="BCTRLSENSOR"/>
</dbReference>
<evidence type="ECO:0000259" key="9">
    <source>
        <dbReference type="PROSITE" id="PS50110"/>
    </source>
</evidence>
<evidence type="ECO:0000256" key="5">
    <source>
        <dbReference type="PROSITE-ProRule" id="PRU00339"/>
    </source>
</evidence>
<keyword evidence="7" id="KW-0812">Transmembrane</keyword>
<proteinExistence type="predicted"/>
<dbReference type="Gene3D" id="1.10.287.130">
    <property type="match status" value="1"/>
</dbReference>
<dbReference type="Pfam" id="PF00072">
    <property type="entry name" value="Response_reg"/>
    <property type="match status" value="1"/>
</dbReference>
<dbReference type="Gene3D" id="1.25.40.10">
    <property type="entry name" value="Tetratricopeptide repeat domain"/>
    <property type="match status" value="1"/>
</dbReference>
<evidence type="ECO:0000256" key="7">
    <source>
        <dbReference type="SAM" id="Phobius"/>
    </source>
</evidence>
<keyword evidence="5" id="KW-0802">TPR repeat</keyword>
<dbReference type="SUPFAM" id="SSF48452">
    <property type="entry name" value="TPR-like"/>
    <property type="match status" value="1"/>
</dbReference>
<reference evidence="11" key="1">
    <citation type="journal article" date="2019" name="Int. J. Syst. Evol. Microbiol.">
        <title>The Global Catalogue of Microorganisms (GCM) 10K type strain sequencing project: providing services to taxonomists for standard genome sequencing and annotation.</title>
        <authorList>
            <consortium name="The Broad Institute Genomics Platform"/>
            <consortium name="The Broad Institute Genome Sequencing Center for Infectious Disease"/>
            <person name="Wu L."/>
            <person name="Ma J."/>
        </authorList>
    </citation>
    <scope>NUCLEOTIDE SEQUENCE [LARGE SCALE GENOMIC DNA]</scope>
    <source>
        <strain evidence="11">JCM 15974</strain>
    </source>
</reference>
<protein>
    <recommendedName>
        <fullName evidence="2">histidine kinase</fullName>
        <ecNumber evidence="2">2.7.13.3</ecNumber>
    </recommendedName>
</protein>
<evidence type="ECO:0000256" key="3">
    <source>
        <dbReference type="ARBA" id="ARBA00022553"/>
    </source>
</evidence>
<dbReference type="InterPro" id="IPR036097">
    <property type="entry name" value="HisK_dim/P_sf"/>
</dbReference>
<dbReference type="Pfam" id="PF00512">
    <property type="entry name" value="HisKA"/>
    <property type="match status" value="1"/>
</dbReference>
<sequence length="732" mass="84532">MINFIFLINSKAQTLINDTSSLADKEYTAQDIDSVTAALRKSFYKGEFHKIIDFGTPLLDYVEKTNFFREERGLRSLITNTFIQLDEFEGAEDLINEGLERAKLKKDTLATISGYIDLSNCYFENEPLKAIIYLKPAAPLVQKVQHPRAQFIVNSNLAELYERVDTLEVAQKHLDISWKLLDMHSSADWRTEFEAVTLHIQGAIFLKQKKYERAIETIKKSLELGYGKFDQRYHIKNYENLMMAYENIEQYKNVTEIRHIYDSLITARYKSEKIKQQNIASSKFKLDQYKQKLLQSQLENEISLQKQAKSDLLLKIFYASSVILIAILGFLFYTRYKRNLLLENLKLKNQQYLEAKEESEKLANKNTQFLSTISHELRTPLYGIVGLSSVFLKDPKFDEHSDDLSSLKFSADYLLSLVNDVLNLNKFSSAEGRQIHKSNFKIRQLISNIAQNFEFLNRKNNNSINITVSEKVPEILYTDKMKISQVLLNLISNACKFTEDGKIEVRVEFLDYKNEQYLLKFMIKDTGKGIPEEEQTNIFNEFAQVQNNQDLGGTGLGLAIVNKILLTLNSKLNLKSTLHKGSEFFFDVWLEAGNHITAEKEELLGFEKLKNKHILIVDDNKINQVVTRKILEQYDMKHQIASNGLEAISFVEEDSFDAILMDINMPIMDGMESSTQIRTFNKTVPIIALTATDYVNENRNLKDYGINDFIIKPYKTEDLLETLTKHITNGKV</sequence>
<dbReference type="SUPFAM" id="SSF55874">
    <property type="entry name" value="ATPase domain of HSP90 chaperone/DNA topoisomerase II/histidine kinase"/>
    <property type="match status" value="1"/>
</dbReference>
<feature type="transmembrane region" description="Helical" evidence="7">
    <location>
        <begin position="312"/>
        <end position="333"/>
    </location>
</feature>
<dbReference type="InterPro" id="IPR004358">
    <property type="entry name" value="Sig_transdc_His_kin-like_C"/>
</dbReference>
<dbReference type="InterPro" id="IPR011990">
    <property type="entry name" value="TPR-like_helical_dom_sf"/>
</dbReference>
<accession>A0ABP3TPG4</accession>
<dbReference type="InterPro" id="IPR003661">
    <property type="entry name" value="HisK_dim/P_dom"/>
</dbReference>
<dbReference type="SMART" id="SM00448">
    <property type="entry name" value="REC"/>
    <property type="match status" value="1"/>
</dbReference>
<dbReference type="InterPro" id="IPR011006">
    <property type="entry name" value="CheY-like_superfamily"/>
</dbReference>
<dbReference type="GO" id="GO:0005524">
    <property type="term" value="F:ATP binding"/>
    <property type="evidence" value="ECO:0007669"/>
    <property type="project" value="UniProtKB-KW"/>
</dbReference>
<dbReference type="Gene3D" id="3.40.50.2300">
    <property type="match status" value="1"/>
</dbReference>
<evidence type="ECO:0000259" key="8">
    <source>
        <dbReference type="PROSITE" id="PS50109"/>
    </source>
</evidence>
<dbReference type="PANTHER" id="PTHR45339">
    <property type="entry name" value="HYBRID SIGNAL TRANSDUCTION HISTIDINE KINASE J"/>
    <property type="match status" value="1"/>
</dbReference>
<dbReference type="SMART" id="SM00387">
    <property type="entry name" value="HATPase_c"/>
    <property type="match status" value="1"/>
</dbReference>
<feature type="coiled-coil region" evidence="6">
    <location>
        <begin position="338"/>
        <end position="365"/>
    </location>
</feature>
<dbReference type="InterPro" id="IPR036890">
    <property type="entry name" value="HATPase_C_sf"/>
</dbReference>
<name>A0ABP3TPG4_9FLAO</name>
<dbReference type="InterPro" id="IPR003594">
    <property type="entry name" value="HATPase_dom"/>
</dbReference>
<dbReference type="Gene3D" id="3.30.565.10">
    <property type="entry name" value="Histidine kinase-like ATPase, C-terminal domain"/>
    <property type="match status" value="1"/>
</dbReference>
<organism evidence="10 11">
    <name type="scientific">Aquimarina litoralis</name>
    <dbReference type="NCBI Taxonomy" id="584605"/>
    <lineage>
        <taxon>Bacteria</taxon>
        <taxon>Pseudomonadati</taxon>
        <taxon>Bacteroidota</taxon>
        <taxon>Flavobacteriia</taxon>
        <taxon>Flavobacteriales</taxon>
        <taxon>Flavobacteriaceae</taxon>
        <taxon>Aquimarina</taxon>
    </lineage>
</organism>
<comment type="catalytic activity">
    <reaction evidence="1">
        <text>ATP + protein L-histidine = ADP + protein N-phospho-L-histidine.</text>
        <dbReference type="EC" id="2.7.13.3"/>
    </reaction>
</comment>
<dbReference type="EC" id="2.7.13.3" evidence="2"/>
<feature type="domain" description="Histidine kinase" evidence="8">
    <location>
        <begin position="372"/>
        <end position="592"/>
    </location>
</feature>
<gene>
    <name evidence="10" type="ORF">GCM10009430_08010</name>
</gene>
<dbReference type="SMART" id="SM00388">
    <property type="entry name" value="HisKA"/>
    <property type="match status" value="1"/>
</dbReference>